<sequence length="172" mass="19940">MNFIRTDTFLIIISIVSVLLLLLLLLLLTVINNMKIRKLNKRYKEFMLKLGKGNNLEEMLRSYIERVEIVSTKNEEMLKYCKRLDQDLATTIRKVGIYRYNAFKDTGSDLSFTLALLNDYNDGVVLNGIYSREMSNIYAKPIKNGTSTYTISPEEKEAINRAIQSDIIEIRE</sequence>
<dbReference type="AlphaFoldDB" id="A0A9D1M2C3"/>
<evidence type="ECO:0000256" key="1">
    <source>
        <dbReference type="SAM" id="Phobius"/>
    </source>
</evidence>
<gene>
    <name evidence="2" type="ORF">IAB70_07230</name>
</gene>
<evidence type="ECO:0000313" key="2">
    <source>
        <dbReference type="EMBL" id="HIU52379.1"/>
    </source>
</evidence>
<dbReference type="Pfam" id="PF14584">
    <property type="entry name" value="DUF4446"/>
    <property type="match status" value="1"/>
</dbReference>
<proteinExistence type="predicted"/>
<reference evidence="2" key="2">
    <citation type="journal article" date="2021" name="PeerJ">
        <title>Extensive microbial diversity within the chicken gut microbiome revealed by metagenomics and culture.</title>
        <authorList>
            <person name="Gilroy R."/>
            <person name="Ravi A."/>
            <person name="Getino M."/>
            <person name="Pursley I."/>
            <person name="Horton D.L."/>
            <person name="Alikhan N.F."/>
            <person name="Baker D."/>
            <person name="Gharbi K."/>
            <person name="Hall N."/>
            <person name="Watson M."/>
            <person name="Adriaenssens E.M."/>
            <person name="Foster-Nyarko E."/>
            <person name="Jarju S."/>
            <person name="Secka A."/>
            <person name="Antonio M."/>
            <person name="Oren A."/>
            <person name="Chaudhuri R.R."/>
            <person name="La Ragione R."/>
            <person name="Hildebrand F."/>
            <person name="Pallen M.J."/>
        </authorList>
    </citation>
    <scope>NUCLEOTIDE SEQUENCE</scope>
    <source>
        <strain evidence="2">CHK195-15760</strain>
    </source>
</reference>
<protein>
    <submittedName>
        <fullName evidence="2">DUF4446 family protein</fullName>
    </submittedName>
</protein>
<reference evidence="2" key="1">
    <citation type="submission" date="2020-10" db="EMBL/GenBank/DDBJ databases">
        <authorList>
            <person name="Gilroy R."/>
        </authorList>
    </citation>
    <scope>NUCLEOTIDE SEQUENCE</scope>
    <source>
        <strain evidence="2">CHK195-15760</strain>
    </source>
</reference>
<dbReference type="EMBL" id="DVNH01000057">
    <property type="protein sequence ID" value="HIU52379.1"/>
    <property type="molecule type" value="Genomic_DNA"/>
</dbReference>
<dbReference type="Proteomes" id="UP000824093">
    <property type="component" value="Unassembled WGS sequence"/>
</dbReference>
<keyword evidence="1" id="KW-0472">Membrane</keyword>
<organism evidence="2 3">
    <name type="scientific">Candidatus Merdicola faecigallinarum</name>
    <dbReference type="NCBI Taxonomy" id="2840862"/>
    <lineage>
        <taxon>Bacteria</taxon>
        <taxon>Bacillati</taxon>
        <taxon>Bacillota</taxon>
        <taxon>Clostridia</taxon>
        <taxon>Candidatus Merdicola</taxon>
    </lineage>
</organism>
<name>A0A9D1M2C3_9FIRM</name>
<evidence type="ECO:0000313" key="3">
    <source>
        <dbReference type="Proteomes" id="UP000824093"/>
    </source>
</evidence>
<dbReference type="InterPro" id="IPR027981">
    <property type="entry name" value="DUF4446"/>
</dbReference>
<comment type="caution">
    <text evidence="2">The sequence shown here is derived from an EMBL/GenBank/DDBJ whole genome shotgun (WGS) entry which is preliminary data.</text>
</comment>
<keyword evidence="1" id="KW-1133">Transmembrane helix</keyword>
<accession>A0A9D1M2C3</accession>
<keyword evidence="1" id="KW-0812">Transmembrane</keyword>
<feature type="transmembrane region" description="Helical" evidence="1">
    <location>
        <begin position="12"/>
        <end position="34"/>
    </location>
</feature>